<name>A0A1T0AT47_9PAST</name>
<proteinExistence type="predicted"/>
<comment type="caution">
    <text evidence="2">The sequence shown here is derived from an EMBL/GenBank/DDBJ whole genome shotgun (WGS) entry which is preliminary data.</text>
</comment>
<accession>A0A1T0AT47</accession>
<feature type="signal peptide" evidence="1">
    <location>
        <begin position="1"/>
        <end position="21"/>
    </location>
</feature>
<gene>
    <name evidence="2" type="ORF">B0187_04645</name>
</gene>
<dbReference type="EMBL" id="MUYA01000005">
    <property type="protein sequence ID" value="OOR99605.1"/>
    <property type="molecule type" value="Genomic_DNA"/>
</dbReference>
<reference evidence="2 3" key="1">
    <citation type="submission" date="2017-02" db="EMBL/GenBank/DDBJ databases">
        <title>Draft genome sequence of Haemophilus paracuniculus CCUG 43573 type strain.</title>
        <authorList>
            <person name="Engstrom-Jakobsson H."/>
            <person name="Salva-Serra F."/>
            <person name="Thorell K."/>
            <person name="Gonzales-Siles L."/>
            <person name="Karlsson R."/>
            <person name="Boulund F."/>
            <person name="Engstrand L."/>
            <person name="Kristiansson E."/>
            <person name="Moore E."/>
        </authorList>
    </citation>
    <scope>NUCLEOTIDE SEQUENCE [LARGE SCALE GENOMIC DNA]</scope>
    <source>
        <strain evidence="2 3">CCUG 43573</strain>
    </source>
</reference>
<keyword evidence="1" id="KW-0732">Signal</keyword>
<evidence type="ECO:0000313" key="3">
    <source>
        <dbReference type="Proteomes" id="UP000190867"/>
    </source>
</evidence>
<organism evidence="2 3">
    <name type="scientific">Haemophilus paracuniculus</name>
    <dbReference type="NCBI Taxonomy" id="734"/>
    <lineage>
        <taxon>Bacteria</taxon>
        <taxon>Pseudomonadati</taxon>
        <taxon>Pseudomonadota</taxon>
        <taxon>Gammaproteobacteria</taxon>
        <taxon>Pasteurellales</taxon>
        <taxon>Pasteurellaceae</taxon>
        <taxon>Haemophilus</taxon>
    </lineage>
</organism>
<evidence type="ECO:0000256" key="1">
    <source>
        <dbReference type="SAM" id="SignalP"/>
    </source>
</evidence>
<feature type="chain" id="PRO_5012526699" evidence="1">
    <location>
        <begin position="22"/>
        <end position="193"/>
    </location>
</feature>
<dbReference type="AlphaFoldDB" id="A0A1T0AT47"/>
<evidence type="ECO:0000313" key="2">
    <source>
        <dbReference type="EMBL" id="OOR99605.1"/>
    </source>
</evidence>
<dbReference type="RefSeq" id="WP_078236701.1">
    <property type="nucleotide sequence ID" value="NZ_MUYA01000005.1"/>
</dbReference>
<keyword evidence="3" id="KW-1185">Reference proteome</keyword>
<sequence length="193" mass="21838">MKKLLKIALILLGASISISQARSISFGEPDLETPALKKELSLKVKKIRAAEKFFYENTAAVRRGPTKFLKQPSAYLTAKYQEYLDYVGKVASEAEKGRHNPALLRALEDVGMSLYYNAIQYREKLVNPIVPDAPYTADDATYEAYIKKKLALYSDLYKRASALKRFAWDMREAAKSGLEVYYGISKPPIELAW</sequence>
<protein>
    <submittedName>
        <fullName evidence="2">Uncharacterized protein</fullName>
    </submittedName>
</protein>
<dbReference type="Proteomes" id="UP000190867">
    <property type="component" value="Unassembled WGS sequence"/>
</dbReference>